<evidence type="ECO:0000256" key="9">
    <source>
        <dbReference type="SAM" id="SignalP"/>
    </source>
</evidence>
<dbReference type="GO" id="GO:0015562">
    <property type="term" value="F:efflux transmembrane transporter activity"/>
    <property type="evidence" value="ECO:0007669"/>
    <property type="project" value="InterPro"/>
</dbReference>
<dbReference type="GO" id="GO:0009279">
    <property type="term" value="C:cell outer membrane"/>
    <property type="evidence" value="ECO:0007669"/>
    <property type="project" value="UniProtKB-SubCell"/>
</dbReference>
<dbReference type="Gene3D" id="1.20.1600.10">
    <property type="entry name" value="Outer membrane efflux proteins (OEP)"/>
    <property type="match status" value="2"/>
</dbReference>
<dbReference type="SUPFAM" id="SSF56954">
    <property type="entry name" value="Outer membrane efflux proteins (OEP)"/>
    <property type="match status" value="1"/>
</dbReference>
<dbReference type="Proteomes" id="UP000214760">
    <property type="component" value="Unassembled WGS sequence"/>
</dbReference>
<dbReference type="AlphaFoldDB" id="A0A1I6JE65"/>
<reference evidence="10 11" key="1">
    <citation type="submission" date="2016-10" db="EMBL/GenBank/DDBJ databases">
        <authorList>
            <person name="de Groot N.N."/>
        </authorList>
    </citation>
    <scope>NUCLEOTIDE SEQUENCE [LARGE SCALE GENOMIC DNA]</scope>
    <source>
        <strain evidence="10 11">F</strain>
    </source>
</reference>
<dbReference type="InterPro" id="IPR003423">
    <property type="entry name" value="OMP_efflux"/>
</dbReference>
<keyword evidence="8" id="KW-0175">Coiled coil</keyword>
<keyword evidence="5" id="KW-0812">Transmembrane</keyword>
<evidence type="ECO:0000256" key="1">
    <source>
        <dbReference type="ARBA" id="ARBA00004442"/>
    </source>
</evidence>
<evidence type="ECO:0000256" key="8">
    <source>
        <dbReference type="SAM" id="Coils"/>
    </source>
</evidence>
<gene>
    <name evidence="10" type="ORF">SAMN02910262_01440</name>
</gene>
<dbReference type="GO" id="GO:0015288">
    <property type="term" value="F:porin activity"/>
    <property type="evidence" value="ECO:0007669"/>
    <property type="project" value="TreeGrafter"/>
</dbReference>
<evidence type="ECO:0000256" key="4">
    <source>
        <dbReference type="ARBA" id="ARBA00022452"/>
    </source>
</evidence>
<organism evidence="10 11">
    <name type="scientific">[Clostridium] aminophilum</name>
    <dbReference type="NCBI Taxonomy" id="1526"/>
    <lineage>
        <taxon>Bacteria</taxon>
        <taxon>Bacillati</taxon>
        <taxon>Bacillota</taxon>
        <taxon>Clostridia</taxon>
        <taxon>Lachnospirales</taxon>
        <taxon>Lachnospiraceae</taxon>
    </lineage>
</organism>
<evidence type="ECO:0000256" key="2">
    <source>
        <dbReference type="ARBA" id="ARBA00007613"/>
    </source>
</evidence>
<evidence type="ECO:0000256" key="5">
    <source>
        <dbReference type="ARBA" id="ARBA00022692"/>
    </source>
</evidence>
<protein>
    <submittedName>
        <fullName evidence="10">Outer membrane efflux protein</fullName>
    </submittedName>
</protein>
<evidence type="ECO:0000313" key="10">
    <source>
        <dbReference type="EMBL" id="SFR77251.1"/>
    </source>
</evidence>
<feature type="chain" id="PRO_5011734082" evidence="9">
    <location>
        <begin position="27"/>
        <end position="427"/>
    </location>
</feature>
<evidence type="ECO:0000256" key="6">
    <source>
        <dbReference type="ARBA" id="ARBA00023136"/>
    </source>
</evidence>
<dbReference type="PANTHER" id="PTHR30026:SF20">
    <property type="entry name" value="OUTER MEMBRANE PROTEIN TOLC"/>
    <property type="match status" value="1"/>
</dbReference>
<evidence type="ECO:0000313" key="11">
    <source>
        <dbReference type="Proteomes" id="UP000214760"/>
    </source>
</evidence>
<evidence type="ECO:0000256" key="3">
    <source>
        <dbReference type="ARBA" id="ARBA00022448"/>
    </source>
</evidence>
<keyword evidence="4" id="KW-1134">Transmembrane beta strand</keyword>
<dbReference type="InterPro" id="IPR051906">
    <property type="entry name" value="TolC-like"/>
</dbReference>
<proteinExistence type="inferred from homology"/>
<dbReference type="EMBL" id="FOZC01000007">
    <property type="protein sequence ID" value="SFR77251.1"/>
    <property type="molecule type" value="Genomic_DNA"/>
</dbReference>
<feature type="coiled-coil region" evidence="8">
    <location>
        <begin position="75"/>
        <end position="109"/>
    </location>
</feature>
<keyword evidence="9" id="KW-0732">Signal</keyword>
<keyword evidence="6" id="KW-0472">Membrane</keyword>
<dbReference type="RefSeq" id="WP_031472450.1">
    <property type="nucleotide sequence ID" value="NZ_FOZC01000007.1"/>
</dbReference>
<sequence length="427" mass="46454">MNRTRKIAALCLAAAMSALTPAAAFAASPQFAHDEATWARLRDNVMEYDELEMLVEEYNPDYLNNQAEYQGNKGVEDANAVRQKKLDNANDLRDQAESMRDRASSMEAMFSSIEDLTGMLPVMNDTTLKGMGVTSSGLSAVGSGYASMLAAAAMLEQSALSTEQSAAASYEDSESRSLSLQNKQLGLKAQTKALFASYNLTKKSVDSLNANLAVVQKSCETVQHQQALGMATSTDVLKAQNSLQSLQSSITSTQATAEQLRQKLCLATGWKYNDQPEIQDIPAADPAKVDVLNPSEDIPKAMDANLSLKYNQRMFANMSEGSVDYKNMKRTIENQKENIKTKVSTLYNTAVQNRTARKVAEAALSEKQQALNSAQTRFALGMASSSELLSAQSQLFAAQIDLATADANLQQALENYDFAMRGYVAQN</sequence>
<dbReference type="PANTHER" id="PTHR30026">
    <property type="entry name" value="OUTER MEMBRANE PROTEIN TOLC"/>
    <property type="match status" value="1"/>
</dbReference>
<evidence type="ECO:0000256" key="7">
    <source>
        <dbReference type="ARBA" id="ARBA00023237"/>
    </source>
</evidence>
<dbReference type="GO" id="GO:1990281">
    <property type="term" value="C:efflux pump complex"/>
    <property type="evidence" value="ECO:0007669"/>
    <property type="project" value="TreeGrafter"/>
</dbReference>
<comment type="similarity">
    <text evidence="2">Belongs to the outer membrane factor (OMF) (TC 1.B.17) family.</text>
</comment>
<name>A0A1I6JE65_9FIRM</name>
<accession>A0A1I6JE65</accession>
<keyword evidence="7" id="KW-0998">Cell outer membrane</keyword>
<dbReference type="Pfam" id="PF02321">
    <property type="entry name" value="OEP"/>
    <property type="match status" value="1"/>
</dbReference>
<feature type="signal peptide" evidence="9">
    <location>
        <begin position="1"/>
        <end position="26"/>
    </location>
</feature>
<comment type="subcellular location">
    <subcellularLocation>
        <location evidence="1">Cell outer membrane</location>
    </subcellularLocation>
</comment>
<keyword evidence="3" id="KW-0813">Transport</keyword>